<dbReference type="RefSeq" id="WP_044225547.1">
    <property type="nucleotide sequence ID" value="NZ_JBKAGJ010000026.1"/>
</dbReference>
<accession>A0A098S2I4</accession>
<evidence type="ECO:0000256" key="3">
    <source>
        <dbReference type="ARBA" id="ARBA00016118"/>
    </source>
</evidence>
<keyword evidence="5" id="KW-0051">Antiviral defense</keyword>
<dbReference type="EMBL" id="JPOS01000080">
    <property type="protein sequence ID" value="KGE86296.1"/>
    <property type="molecule type" value="Genomic_DNA"/>
</dbReference>
<dbReference type="Proteomes" id="UP000029736">
    <property type="component" value="Unassembled WGS sequence"/>
</dbReference>
<evidence type="ECO:0000256" key="6">
    <source>
        <dbReference type="ARBA" id="ARBA00031723"/>
    </source>
</evidence>
<proteinExistence type="inferred from homology"/>
<sequence>MSKSLYNPKDNTFDEGAASKLLQMNENTVEAVKLFMERNARFVTANQLRNVYARIRANEGKQDESQLAMLRVQLAFIRGKSDRRSKGFHALLKLLDEMVQEVTAQKAELKQLKQFFEAILAYHKYYENVKTR</sequence>
<dbReference type="AlphaFoldDB" id="A0A098S2I4"/>
<evidence type="ECO:0000256" key="4">
    <source>
        <dbReference type="ARBA" id="ARBA00022884"/>
    </source>
</evidence>
<gene>
    <name evidence="7" type="ORF">IX84_22330</name>
</gene>
<dbReference type="InterPro" id="IPR010149">
    <property type="entry name" value="CRISPR-assoc_prot_Csm2_III-A"/>
</dbReference>
<dbReference type="GO" id="GO:0003723">
    <property type="term" value="F:RNA binding"/>
    <property type="evidence" value="ECO:0007669"/>
    <property type="project" value="UniProtKB-KW"/>
</dbReference>
<evidence type="ECO:0000256" key="2">
    <source>
        <dbReference type="ARBA" id="ARBA00006896"/>
    </source>
</evidence>
<organism evidence="7 8">
    <name type="scientific">Phaeodactylibacter xiamenensis</name>
    <dbReference type="NCBI Taxonomy" id="1524460"/>
    <lineage>
        <taxon>Bacteria</taxon>
        <taxon>Pseudomonadati</taxon>
        <taxon>Bacteroidota</taxon>
        <taxon>Saprospiria</taxon>
        <taxon>Saprospirales</taxon>
        <taxon>Haliscomenobacteraceae</taxon>
        <taxon>Phaeodactylibacter</taxon>
    </lineage>
</organism>
<comment type="function">
    <text evidence="1">This subunit may be involved in monitoring complementarity of crRNA and target RNA.</text>
</comment>
<evidence type="ECO:0000313" key="8">
    <source>
        <dbReference type="Proteomes" id="UP000029736"/>
    </source>
</evidence>
<name>A0A098S2I4_9BACT</name>
<keyword evidence="4" id="KW-0694">RNA-binding</keyword>
<evidence type="ECO:0000256" key="5">
    <source>
        <dbReference type="ARBA" id="ARBA00023118"/>
    </source>
</evidence>
<dbReference type="Pfam" id="PF03750">
    <property type="entry name" value="Csm2_III-A"/>
    <property type="match status" value="1"/>
</dbReference>
<dbReference type="OrthoDB" id="964629at2"/>
<dbReference type="GO" id="GO:0051607">
    <property type="term" value="P:defense response to virus"/>
    <property type="evidence" value="ECO:0007669"/>
    <property type="project" value="UniProtKB-KW"/>
</dbReference>
<comment type="caution">
    <text evidence="7">The sequence shown here is derived from an EMBL/GenBank/DDBJ whole genome shotgun (WGS) entry which is preliminary data.</text>
</comment>
<evidence type="ECO:0000313" key="7">
    <source>
        <dbReference type="EMBL" id="KGE86296.1"/>
    </source>
</evidence>
<protein>
    <recommendedName>
        <fullName evidence="3">CRISPR system Cms protein Csm2</fullName>
    </recommendedName>
    <alternativeName>
        <fullName evidence="6">CRISPR type III A-associated protein Csm2</fullName>
    </alternativeName>
</protein>
<evidence type="ECO:0000256" key="1">
    <source>
        <dbReference type="ARBA" id="ARBA00003640"/>
    </source>
</evidence>
<dbReference type="NCBIfam" id="TIGR01870">
    <property type="entry name" value="cas_TM1810_Csm2"/>
    <property type="match status" value="1"/>
</dbReference>
<keyword evidence="8" id="KW-1185">Reference proteome</keyword>
<comment type="similarity">
    <text evidence="2">Belongs to the CRISPR-associated Csm2 family.</text>
</comment>
<reference evidence="7 8" key="1">
    <citation type="journal article" date="2014" name="Int. J. Syst. Evol. Microbiol.">
        <title>Phaeodactylibacter xiamenensis gen. nov., sp. nov., a member of the family Saprospiraceae isolated from the marine alga Phaeodactylum tricornutum.</title>
        <authorList>
            <person name="Chen Z.Jr."/>
            <person name="Lei X."/>
            <person name="Lai Q."/>
            <person name="Li Y."/>
            <person name="Zhang B."/>
            <person name="Zhang J."/>
            <person name="Zhang H."/>
            <person name="Yang L."/>
            <person name="Zheng W."/>
            <person name="Tian Y."/>
            <person name="Yu Z."/>
            <person name="Xu H.Jr."/>
            <person name="Zheng T."/>
        </authorList>
    </citation>
    <scope>NUCLEOTIDE SEQUENCE [LARGE SCALE GENOMIC DNA]</scope>
    <source>
        <strain evidence="7 8">KD52</strain>
    </source>
</reference>